<evidence type="ECO:0000313" key="7">
    <source>
        <dbReference type="Proteomes" id="UP000284543"/>
    </source>
</evidence>
<dbReference type="InterPro" id="IPR018484">
    <property type="entry name" value="FGGY_N"/>
</dbReference>
<dbReference type="PIRSF" id="PIRSF000538">
    <property type="entry name" value="GlpK"/>
    <property type="match status" value="1"/>
</dbReference>
<dbReference type="GO" id="GO:0016301">
    <property type="term" value="F:kinase activity"/>
    <property type="evidence" value="ECO:0007669"/>
    <property type="project" value="UniProtKB-KW"/>
</dbReference>
<dbReference type="Proteomes" id="UP000284543">
    <property type="component" value="Unassembled WGS sequence"/>
</dbReference>
<dbReference type="InterPro" id="IPR050406">
    <property type="entry name" value="FGGY_Carb_Kinase"/>
</dbReference>
<reference evidence="6 7" key="1">
    <citation type="submission" date="2018-08" db="EMBL/GenBank/DDBJ databases">
        <title>A genome reference for cultivated species of the human gut microbiota.</title>
        <authorList>
            <person name="Zou Y."/>
            <person name="Xue W."/>
            <person name="Luo G."/>
        </authorList>
    </citation>
    <scope>NUCLEOTIDE SEQUENCE [LARGE SCALE GENOMIC DNA]</scope>
    <source>
        <strain evidence="6 7">AF14-18</strain>
    </source>
</reference>
<protein>
    <submittedName>
        <fullName evidence="6">Carbohydrate kinase</fullName>
    </submittedName>
</protein>
<dbReference type="SUPFAM" id="SSF53067">
    <property type="entry name" value="Actin-like ATPase domain"/>
    <property type="match status" value="2"/>
</dbReference>
<evidence type="ECO:0000256" key="2">
    <source>
        <dbReference type="ARBA" id="ARBA00022679"/>
    </source>
</evidence>
<dbReference type="GO" id="GO:0005975">
    <property type="term" value="P:carbohydrate metabolic process"/>
    <property type="evidence" value="ECO:0007669"/>
    <property type="project" value="InterPro"/>
</dbReference>
<gene>
    <name evidence="6" type="ORF">DWW02_20340</name>
</gene>
<keyword evidence="2" id="KW-0808">Transferase</keyword>
<dbReference type="Pfam" id="PF02782">
    <property type="entry name" value="FGGY_C"/>
    <property type="match status" value="1"/>
</dbReference>
<proteinExistence type="inferred from homology"/>
<dbReference type="PANTHER" id="PTHR43095:SF5">
    <property type="entry name" value="XYLULOSE KINASE"/>
    <property type="match status" value="1"/>
</dbReference>
<evidence type="ECO:0000259" key="4">
    <source>
        <dbReference type="Pfam" id="PF00370"/>
    </source>
</evidence>
<accession>A0A412Z1E5</accession>
<feature type="domain" description="Carbohydrate kinase FGGY C-terminal" evidence="5">
    <location>
        <begin position="284"/>
        <end position="454"/>
    </location>
</feature>
<evidence type="ECO:0000256" key="1">
    <source>
        <dbReference type="ARBA" id="ARBA00009156"/>
    </source>
</evidence>
<dbReference type="Pfam" id="PF00370">
    <property type="entry name" value="FGGY_N"/>
    <property type="match status" value="1"/>
</dbReference>
<comment type="similarity">
    <text evidence="1">Belongs to the FGGY kinase family.</text>
</comment>
<name>A0A412Z1E5_9FIRM</name>
<dbReference type="EMBL" id="QRZM01000009">
    <property type="protein sequence ID" value="RGV73730.1"/>
    <property type="molecule type" value="Genomic_DNA"/>
</dbReference>
<sequence length="508" mass="55191">MMHKDLLLGIDVGTTGTKCSVYDFNGKRVASAYREYPMLHPRPGWTEQDPSRWWDAVCCNLQTIFQSQDIDKNRIAAVGTSSTNAVFLADRQGQPLCNAISLHDQRSGPQVEWLKENIGEERIRALAANRIANGSFSLPALRWLVENRPDLIKGAHKLMVPCGYVIQKLTGEFTMNRPRMSLTLMADIRTGQWDTEIAEQTGLPARLLPSPCGSAEIVGTVTQWAASMTGLAAGTPVTGGTIDTVAATIGAGAVDEGDFALTIGSSGRLCSIAGQPMEDPRLLNLYGAYDGQYIIVQSTNNACVSLRWFRDTFGREAARQAQAAGCGIYPYLDRLADTAPAGAGGLIWLPYLAGEQSPVWDTRARGVFYGAGLETDYPSFIRAVLEGVAFSQRHCLEVVLDRAARPDIIPLGGGAANSPLWCRIFADVLGIPVARLRSNETETLGDIIIAAQAMGIHEIAPDFGKVLAADGEVFWPDDVRACVYDRQYRVYRELYQALKPVFAGGGEQ</sequence>
<dbReference type="CDD" id="cd07808">
    <property type="entry name" value="ASKHA_NBD_FGGY_EcXK-like"/>
    <property type="match status" value="1"/>
</dbReference>
<dbReference type="InterPro" id="IPR043129">
    <property type="entry name" value="ATPase_NBD"/>
</dbReference>
<dbReference type="InterPro" id="IPR018485">
    <property type="entry name" value="FGGY_C"/>
</dbReference>
<dbReference type="PANTHER" id="PTHR43095">
    <property type="entry name" value="SUGAR KINASE"/>
    <property type="match status" value="1"/>
</dbReference>
<dbReference type="InterPro" id="IPR000577">
    <property type="entry name" value="Carb_kinase_FGGY"/>
</dbReference>
<comment type="caution">
    <text evidence="6">The sequence shown here is derived from an EMBL/GenBank/DDBJ whole genome shotgun (WGS) entry which is preliminary data.</text>
</comment>
<evidence type="ECO:0000313" key="6">
    <source>
        <dbReference type="EMBL" id="RGV73730.1"/>
    </source>
</evidence>
<organism evidence="6 7">
    <name type="scientific">Enterocloster bolteae</name>
    <dbReference type="NCBI Taxonomy" id="208479"/>
    <lineage>
        <taxon>Bacteria</taxon>
        <taxon>Bacillati</taxon>
        <taxon>Bacillota</taxon>
        <taxon>Clostridia</taxon>
        <taxon>Lachnospirales</taxon>
        <taxon>Lachnospiraceae</taxon>
        <taxon>Enterocloster</taxon>
    </lineage>
</organism>
<dbReference type="RefSeq" id="WP_002573564.1">
    <property type="nucleotide sequence ID" value="NZ_CAUHGS010000009.1"/>
</dbReference>
<evidence type="ECO:0000259" key="5">
    <source>
        <dbReference type="Pfam" id="PF02782"/>
    </source>
</evidence>
<evidence type="ECO:0000256" key="3">
    <source>
        <dbReference type="ARBA" id="ARBA00022777"/>
    </source>
</evidence>
<dbReference type="AlphaFoldDB" id="A0A412Z1E5"/>
<keyword evidence="3 6" id="KW-0418">Kinase</keyword>
<feature type="domain" description="Carbohydrate kinase FGGY N-terminal" evidence="4">
    <location>
        <begin position="7"/>
        <end position="250"/>
    </location>
</feature>
<dbReference type="Gene3D" id="3.30.420.40">
    <property type="match status" value="2"/>
</dbReference>